<feature type="transmembrane region" description="Helical" evidence="2">
    <location>
        <begin position="119"/>
        <end position="137"/>
    </location>
</feature>
<keyword evidence="4" id="KW-1185">Reference proteome</keyword>
<feature type="compositionally biased region" description="Low complexity" evidence="1">
    <location>
        <begin position="1"/>
        <end position="16"/>
    </location>
</feature>
<accession>A0A3D8SGB4</accession>
<dbReference type="OrthoDB" id="5325022at2759"/>
<feature type="region of interest" description="Disordered" evidence="1">
    <location>
        <begin position="1"/>
        <end position="22"/>
    </location>
</feature>
<evidence type="ECO:0000313" key="4">
    <source>
        <dbReference type="Proteomes" id="UP000256328"/>
    </source>
</evidence>
<dbReference type="Proteomes" id="UP000256328">
    <property type="component" value="Unassembled WGS sequence"/>
</dbReference>
<dbReference type="AlphaFoldDB" id="A0A3D8SGB4"/>
<organism evidence="3 4">
    <name type="scientific">Coleophoma crateriformis</name>
    <dbReference type="NCBI Taxonomy" id="565419"/>
    <lineage>
        <taxon>Eukaryota</taxon>
        <taxon>Fungi</taxon>
        <taxon>Dikarya</taxon>
        <taxon>Ascomycota</taxon>
        <taxon>Pezizomycotina</taxon>
        <taxon>Leotiomycetes</taxon>
        <taxon>Helotiales</taxon>
        <taxon>Dermateaceae</taxon>
        <taxon>Coleophoma</taxon>
    </lineage>
</organism>
<comment type="caution">
    <text evidence="3">The sequence shown here is derived from an EMBL/GenBank/DDBJ whole genome shotgun (WGS) entry which is preliminary data.</text>
</comment>
<evidence type="ECO:0000256" key="2">
    <source>
        <dbReference type="SAM" id="Phobius"/>
    </source>
</evidence>
<keyword evidence="2" id="KW-0812">Transmembrane</keyword>
<dbReference type="EMBL" id="PDLN01000005">
    <property type="protein sequence ID" value="RDW85387.1"/>
    <property type="molecule type" value="Genomic_DNA"/>
</dbReference>
<evidence type="ECO:0000313" key="3">
    <source>
        <dbReference type="EMBL" id="RDW85387.1"/>
    </source>
</evidence>
<keyword evidence="2" id="KW-0472">Membrane</keyword>
<keyword evidence="2" id="KW-1133">Transmembrane helix</keyword>
<feature type="transmembrane region" description="Helical" evidence="2">
    <location>
        <begin position="217"/>
        <end position="237"/>
    </location>
</feature>
<evidence type="ECO:0000256" key="1">
    <source>
        <dbReference type="SAM" id="MobiDB-lite"/>
    </source>
</evidence>
<dbReference type="PANTHER" id="PTHR37451">
    <property type="entry name" value="MARVEL DOMAIN"/>
    <property type="match status" value="1"/>
</dbReference>
<protein>
    <recommendedName>
        <fullName evidence="5">MARVEL domain-containing protein</fullName>
    </recommendedName>
</protein>
<reference evidence="3 4" key="1">
    <citation type="journal article" date="2018" name="IMA Fungus">
        <title>IMA Genome-F 9: Draft genome sequence of Annulohypoxylon stygium, Aspergillus mulundensis, Berkeleyomyces basicola (syn. Thielaviopsis basicola), Ceratocystis smalleyi, two Cercospora beticola strains, Coleophoma cylindrospora, Fusarium fracticaudum, Phialophora cf. hyalina, and Morchella septimelata.</title>
        <authorList>
            <person name="Wingfield B.D."/>
            <person name="Bills G.F."/>
            <person name="Dong Y."/>
            <person name="Huang W."/>
            <person name="Nel W.J."/>
            <person name="Swalarsk-Parry B.S."/>
            <person name="Vaghefi N."/>
            <person name="Wilken P.M."/>
            <person name="An Z."/>
            <person name="de Beer Z.W."/>
            <person name="De Vos L."/>
            <person name="Chen L."/>
            <person name="Duong T.A."/>
            <person name="Gao Y."/>
            <person name="Hammerbacher A."/>
            <person name="Kikkert J.R."/>
            <person name="Li Y."/>
            <person name="Li H."/>
            <person name="Li K."/>
            <person name="Li Q."/>
            <person name="Liu X."/>
            <person name="Ma X."/>
            <person name="Naidoo K."/>
            <person name="Pethybridge S.J."/>
            <person name="Sun J."/>
            <person name="Steenkamp E.T."/>
            <person name="van der Nest M.A."/>
            <person name="van Wyk S."/>
            <person name="Wingfield M.J."/>
            <person name="Xiong C."/>
            <person name="Yue Q."/>
            <person name="Zhang X."/>
        </authorList>
    </citation>
    <scope>NUCLEOTIDE SEQUENCE [LARGE SCALE GENOMIC DNA]</scope>
    <source>
        <strain evidence="3 4">BP5796</strain>
    </source>
</reference>
<name>A0A3D8SGB4_9HELO</name>
<gene>
    <name evidence="3" type="ORF">BP5796_03712</name>
</gene>
<feature type="transmembrane region" description="Helical" evidence="2">
    <location>
        <begin position="149"/>
        <end position="170"/>
    </location>
</feature>
<proteinExistence type="predicted"/>
<evidence type="ECO:0008006" key="5">
    <source>
        <dbReference type="Google" id="ProtNLM"/>
    </source>
</evidence>
<sequence length="268" mass="28743">MWFFSKSSGSAAAAKDSTAETNREAIPTPIYSQFSRTATPVSRDTTPGSRPASRAASIFKTKAVSIMKKDDMVSAKPQSNMAPTPKWLQVIRIAQLCVALAVVALCGYGVYWLKFNGDTLMLFAAVASVLITSFNTLASSSLPALHNHWALLTLELIGVLLWGAAFPLLATGVAEYSKATTYHCAYYWDGVCYYKDTTGAVKHATATVKVYRDCMTAAAALGGLEFVLFCITLVALARNLRRQRGAASGTVAGEKKLPLKSALKAPRS</sequence>
<feature type="transmembrane region" description="Helical" evidence="2">
    <location>
        <begin position="93"/>
        <end position="113"/>
    </location>
</feature>
<dbReference type="PANTHER" id="PTHR37451:SF4">
    <property type="entry name" value="MARVEL DOMAIN-CONTAINING PROTEIN"/>
    <property type="match status" value="1"/>
</dbReference>